<proteinExistence type="predicted"/>
<protein>
    <recommendedName>
        <fullName evidence="3">Nucleotidyltransferase family protein</fullName>
    </recommendedName>
</protein>
<evidence type="ECO:0008006" key="3">
    <source>
        <dbReference type="Google" id="ProtNLM"/>
    </source>
</evidence>
<organism evidence="1 2">
    <name type="scientific">Propioniciclava tarda</name>
    <dbReference type="NCBI Taxonomy" id="433330"/>
    <lineage>
        <taxon>Bacteria</taxon>
        <taxon>Bacillati</taxon>
        <taxon>Actinomycetota</taxon>
        <taxon>Actinomycetes</taxon>
        <taxon>Propionibacteriales</taxon>
        <taxon>Propionibacteriaceae</taxon>
        <taxon>Propioniciclava</taxon>
    </lineage>
</organism>
<evidence type="ECO:0000313" key="1">
    <source>
        <dbReference type="EMBL" id="TBT96319.1"/>
    </source>
</evidence>
<comment type="caution">
    <text evidence="1">The sequence shown here is derived from an EMBL/GenBank/DDBJ whole genome shotgun (WGS) entry which is preliminary data.</text>
</comment>
<dbReference type="AlphaFoldDB" id="A0A4Q9KQW1"/>
<accession>A0A4Q9KQW1</accession>
<keyword evidence="2" id="KW-1185">Reference proteome</keyword>
<dbReference type="EMBL" id="SDMR01000001">
    <property type="protein sequence ID" value="TBT96319.1"/>
    <property type="molecule type" value="Genomic_DNA"/>
</dbReference>
<evidence type="ECO:0000313" key="2">
    <source>
        <dbReference type="Proteomes" id="UP000291933"/>
    </source>
</evidence>
<sequence length="195" mass="20865">MTNPVYAALAQLVRDLESLGVRWALIGGLAVSTRAEPRFTRDIDLCVVAADDKAAEHVTLCLRDLGYDVMALVEQEYVGRLATVRLAPPLAGGVVVDLLFASSGVEGEIAAVAERLEILPRIVVPVASAGHLVVLKLLAHDDSRPQDAADLVALRAVLSPNDQAEALRLAALVVMRGFHRDRDLIKLVESYLASG</sequence>
<dbReference type="Proteomes" id="UP000291933">
    <property type="component" value="Unassembled WGS sequence"/>
</dbReference>
<dbReference type="Gene3D" id="3.30.460.40">
    <property type="match status" value="1"/>
</dbReference>
<dbReference type="InterPro" id="IPR014942">
    <property type="entry name" value="AbiEii"/>
</dbReference>
<dbReference type="RefSeq" id="WP_131170731.1">
    <property type="nucleotide sequence ID" value="NZ_FXTL01000001.1"/>
</dbReference>
<dbReference type="Pfam" id="PF08843">
    <property type="entry name" value="AbiEii"/>
    <property type="match status" value="1"/>
</dbReference>
<reference evidence="1 2" key="1">
    <citation type="submission" date="2019-01" db="EMBL/GenBank/DDBJ databases">
        <title>Lactibacter flavus gen. nov., sp. nov., a novel bacterium of the family Propionibacteriaceae isolated from raw milk and dairy products.</title>
        <authorList>
            <person name="Huptas C."/>
            <person name="Wenning M."/>
            <person name="Breitenwieser F."/>
            <person name="Doll E."/>
            <person name="Von Neubeck M."/>
            <person name="Busse H.-J."/>
            <person name="Scherer S."/>
        </authorList>
    </citation>
    <scope>NUCLEOTIDE SEQUENCE [LARGE SCALE GENOMIC DNA]</scope>
    <source>
        <strain evidence="1 2">DSM 22130</strain>
    </source>
</reference>
<dbReference type="OrthoDB" id="5179643at2"/>
<gene>
    <name evidence="1" type="ORF">ET996_01250</name>
</gene>
<dbReference type="SUPFAM" id="SSF81301">
    <property type="entry name" value="Nucleotidyltransferase"/>
    <property type="match status" value="1"/>
</dbReference>
<name>A0A4Q9KQW1_PROTD</name>
<dbReference type="InterPro" id="IPR043519">
    <property type="entry name" value="NT_sf"/>
</dbReference>